<protein>
    <submittedName>
        <fullName evidence="3">Fimbrial major subunit CsuA/B family protein</fullName>
    </submittedName>
</protein>
<feature type="domain" description="Spore coat protein U/FanG" evidence="2">
    <location>
        <begin position="30"/>
        <end position="177"/>
    </location>
</feature>
<name>A0A848MEU0_9GAMM</name>
<keyword evidence="1" id="KW-0732">Signal</keyword>
<dbReference type="Pfam" id="PF05229">
    <property type="entry name" value="SCPU"/>
    <property type="match status" value="1"/>
</dbReference>
<dbReference type="AlphaFoldDB" id="A0A848MEU0"/>
<keyword evidence="4" id="KW-1185">Reference proteome</keyword>
<dbReference type="EMBL" id="JAADJU010000001">
    <property type="protein sequence ID" value="NMP25719.1"/>
    <property type="molecule type" value="Genomic_DNA"/>
</dbReference>
<dbReference type="PANTHER" id="PTHR37089:SF4">
    <property type="entry name" value="EXPORTED PROTEIN"/>
    <property type="match status" value="1"/>
</dbReference>
<accession>A0A848MEU0</accession>
<evidence type="ECO:0000256" key="1">
    <source>
        <dbReference type="SAM" id="SignalP"/>
    </source>
</evidence>
<sequence>MGTKHIAISALLSAATFSLSPTALAAGTLTGQIGVQLTISTGCTVGNGTNTGGTNQWGNINFGNYADLTSVINGTLLGANGTSAVTVTCNTGLTPTLSLGAGSNSTAGLRAMSAGGATTIPYRLYSDTARTSEIAVNTPVALAIGAQNFPIYARVLPADQTSTTPAAGTYSDIVLATLAW</sequence>
<feature type="signal peptide" evidence="1">
    <location>
        <begin position="1"/>
        <end position="25"/>
    </location>
</feature>
<evidence type="ECO:0000259" key="2">
    <source>
        <dbReference type="Pfam" id="PF05229"/>
    </source>
</evidence>
<dbReference type="InterPro" id="IPR053167">
    <property type="entry name" value="Spore_coat_component"/>
</dbReference>
<evidence type="ECO:0000313" key="4">
    <source>
        <dbReference type="Proteomes" id="UP000585363"/>
    </source>
</evidence>
<comment type="caution">
    <text evidence="3">The sequence shown here is derived from an EMBL/GenBank/DDBJ whole genome shotgun (WGS) entry which is preliminary data.</text>
</comment>
<organism evidence="3 4">
    <name type="scientific">Rouxiella aceris</name>
    <dbReference type="NCBI Taxonomy" id="2703884"/>
    <lineage>
        <taxon>Bacteria</taxon>
        <taxon>Pseudomonadati</taxon>
        <taxon>Pseudomonadota</taxon>
        <taxon>Gammaproteobacteria</taxon>
        <taxon>Enterobacterales</taxon>
        <taxon>Yersiniaceae</taxon>
        <taxon>Rouxiella</taxon>
    </lineage>
</organism>
<evidence type="ECO:0000313" key="3">
    <source>
        <dbReference type="EMBL" id="NMP25719.1"/>
    </source>
</evidence>
<dbReference type="SMART" id="SM00972">
    <property type="entry name" value="SCPU"/>
    <property type="match status" value="1"/>
</dbReference>
<proteinExistence type="predicted"/>
<dbReference type="PANTHER" id="PTHR37089">
    <property type="entry name" value="PROTEIN U-RELATED"/>
    <property type="match status" value="1"/>
</dbReference>
<reference evidence="3 4" key="2">
    <citation type="submission" date="2020-06" db="EMBL/GenBank/DDBJ databases">
        <title>Polyphasic characterization of a Rahnella strain isolated from tree sap.</title>
        <authorList>
            <person name="Kim I.S."/>
        </authorList>
    </citation>
    <scope>NUCLEOTIDE SEQUENCE [LARGE SCALE GENOMIC DNA]</scope>
    <source>
        <strain evidence="3 4">SAP-1</strain>
    </source>
</reference>
<dbReference type="InterPro" id="IPR007893">
    <property type="entry name" value="Spore_coat_U/FanG"/>
</dbReference>
<reference evidence="3 4" key="1">
    <citation type="submission" date="2020-01" db="EMBL/GenBank/DDBJ databases">
        <authorList>
            <person name="Lee S.D."/>
        </authorList>
    </citation>
    <scope>NUCLEOTIDE SEQUENCE [LARGE SCALE GENOMIC DNA]</scope>
    <source>
        <strain evidence="3 4">SAP-1</strain>
    </source>
</reference>
<dbReference type="Proteomes" id="UP000585363">
    <property type="component" value="Unassembled WGS sequence"/>
</dbReference>
<dbReference type="RefSeq" id="WP_169401398.1">
    <property type="nucleotide sequence ID" value="NZ_JAADJU010000001.1"/>
</dbReference>
<gene>
    <name evidence="3" type="ORF">GW590_02350</name>
</gene>
<feature type="chain" id="PRO_5032517052" evidence="1">
    <location>
        <begin position="26"/>
        <end position="180"/>
    </location>
</feature>